<evidence type="ECO:0000313" key="3">
    <source>
        <dbReference type="Proteomes" id="UP001566132"/>
    </source>
</evidence>
<dbReference type="InterPro" id="IPR048366">
    <property type="entry name" value="TNP-like_GBD"/>
</dbReference>
<protein>
    <recommendedName>
        <fullName evidence="1">Transposable element P transposase-like GTP-binding insertion domain-containing protein</fullName>
    </recommendedName>
</protein>
<dbReference type="EMBL" id="JBDJPC010000002">
    <property type="protein sequence ID" value="KAL1512446.1"/>
    <property type="molecule type" value="Genomic_DNA"/>
</dbReference>
<comment type="caution">
    <text evidence="2">The sequence shown here is derived from an EMBL/GenBank/DDBJ whole genome shotgun (WGS) entry which is preliminary data.</text>
</comment>
<sequence>MKVSVAAQVFSTSVAAMLRRMALTSDDSNNIPKEAASTAEFLLFMDKVFDSVNGSSLKRKRGKTLRCAVTERSIHKEFWREAINVFQSMRFIDSTNKGRTRNFVLASLKNWVHTIRGFSYLWEQLNNDSVSFLCTYTSHGVRNINPNCSSFVNSFKSLIVNNYISNHASSFNCENDYLEDLDNLKQMLTSDIPLTITHVPYLELFIPEFEPQYSSLLKKGKLTYEAGFIAKKTIEKFKNCNESKNDLIGGDRNKPEYFVIVGKAFTGNSLLAPTTNFNLYFQKCIHILTYILPQVCYYFNIAKVFETVLNHACKDQIFTCKNHDIANFLLNFIICSHILVWTKNVNRILKGKQPIGSTSDPIKIYAKRKFLAHQRFLKKFTK</sequence>
<keyword evidence="3" id="KW-1185">Reference proteome</keyword>
<gene>
    <name evidence="2" type="ORF">ABEB36_002037</name>
</gene>
<dbReference type="Pfam" id="PF21788">
    <property type="entry name" value="TNP-like_GBD"/>
    <property type="match status" value="1"/>
</dbReference>
<dbReference type="Proteomes" id="UP001566132">
    <property type="component" value="Unassembled WGS sequence"/>
</dbReference>
<feature type="domain" description="Transposable element P transposase-like GTP-binding insertion" evidence="1">
    <location>
        <begin position="1"/>
        <end position="61"/>
    </location>
</feature>
<accession>A0ABD1F507</accession>
<dbReference type="AlphaFoldDB" id="A0ABD1F507"/>
<organism evidence="2 3">
    <name type="scientific">Hypothenemus hampei</name>
    <name type="common">Coffee berry borer</name>
    <dbReference type="NCBI Taxonomy" id="57062"/>
    <lineage>
        <taxon>Eukaryota</taxon>
        <taxon>Metazoa</taxon>
        <taxon>Ecdysozoa</taxon>
        <taxon>Arthropoda</taxon>
        <taxon>Hexapoda</taxon>
        <taxon>Insecta</taxon>
        <taxon>Pterygota</taxon>
        <taxon>Neoptera</taxon>
        <taxon>Endopterygota</taxon>
        <taxon>Coleoptera</taxon>
        <taxon>Polyphaga</taxon>
        <taxon>Cucujiformia</taxon>
        <taxon>Curculionidae</taxon>
        <taxon>Scolytinae</taxon>
        <taxon>Hypothenemus</taxon>
    </lineage>
</organism>
<reference evidence="2 3" key="1">
    <citation type="submission" date="2024-05" db="EMBL/GenBank/DDBJ databases">
        <title>Genetic variation in Jamaican populations of the coffee berry borer (Hypothenemus hampei).</title>
        <authorList>
            <person name="Errbii M."/>
            <person name="Myrie A."/>
        </authorList>
    </citation>
    <scope>NUCLEOTIDE SEQUENCE [LARGE SCALE GENOMIC DNA]</scope>
    <source>
        <strain evidence="2">JA-Hopewell-2020-01-JO</strain>
        <tissue evidence="2">Whole body</tissue>
    </source>
</reference>
<evidence type="ECO:0000259" key="1">
    <source>
        <dbReference type="Pfam" id="PF21788"/>
    </source>
</evidence>
<evidence type="ECO:0000313" key="2">
    <source>
        <dbReference type="EMBL" id="KAL1512446.1"/>
    </source>
</evidence>
<proteinExistence type="predicted"/>
<name>A0ABD1F507_HYPHA</name>